<evidence type="ECO:0000256" key="3">
    <source>
        <dbReference type="ARBA" id="ARBA00023125"/>
    </source>
</evidence>
<reference evidence="9" key="1">
    <citation type="submission" date="2015-04" db="UniProtKB">
        <authorList>
            <consortium name="EnsemblPlants"/>
        </authorList>
    </citation>
    <scope>IDENTIFICATION</scope>
    <source>
        <strain evidence="9">SL10</strain>
    </source>
</reference>
<dbReference type="PANTHER" id="PTHR31744">
    <property type="entry name" value="PROTEIN CUP-SHAPED COTYLEDON 2-RELATED"/>
    <property type="match status" value="1"/>
</dbReference>
<dbReference type="InterPro" id="IPR036093">
    <property type="entry name" value="NAC_dom_sf"/>
</dbReference>
<dbReference type="InterPro" id="IPR003441">
    <property type="entry name" value="NAC-dom"/>
</dbReference>
<evidence type="ECO:0000256" key="1">
    <source>
        <dbReference type="ARBA" id="ARBA00004123"/>
    </source>
</evidence>
<dbReference type="Gene3D" id="2.170.150.80">
    <property type="entry name" value="NAC domain"/>
    <property type="match status" value="1"/>
</dbReference>
<reference evidence="9" key="2">
    <citation type="submission" date="2018-04" db="EMBL/GenBank/DDBJ databases">
        <title>OnivRS2 (Oryza nivara Reference Sequence Version 2).</title>
        <authorList>
            <person name="Zhang J."/>
            <person name="Kudrna D."/>
            <person name="Lee S."/>
            <person name="Talag J."/>
            <person name="Rajasekar S."/>
            <person name="Welchert J."/>
            <person name="Hsing Y.-I."/>
            <person name="Wing R.A."/>
        </authorList>
    </citation>
    <scope>NUCLEOTIDE SEQUENCE [LARGE SCALE GENOMIC DNA]</scope>
    <source>
        <strain evidence="9">SL10</strain>
    </source>
</reference>
<evidence type="ECO:0000256" key="4">
    <source>
        <dbReference type="ARBA" id="ARBA00023163"/>
    </source>
</evidence>
<keyword evidence="4" id="KW-0804">Transcription</keyword>
<proteinExistence type="predicted"/>
<dbReference type="GO" id="GO:0003677">
    <property type="term" value="F:DNA binding"/>
    <property type="evidence" value="ECO:0007669"/>
    <property type="project" value="UniProtKB-KW"/>
</dbReference>
<dbReference type="EnsemblPlants" id="ONIVA12G01150.1">
    <property type="protein sequence ID" value="ONIVA12G01150.1"/>
    <property type="gene ID" value="ONIVA12G01150"/>
</dbReference>
<protein>
    <recommendedName>
        <fullName evidence="8">NAC domain-containing protein</fullName>
    </recommendedName>
</protein>
<dbReference type="HOGENOM" id="CLU_035664_8_0_1"/>
<keyword evidence="2" id="KW-0805">Transcription regulation</keyword>
<evidence type="ECO:0000313" key="10">
    <source>
        <dbReference type="Proteomes" id="UP000006591"/>
    </source>
</evidence>
<evidence type="ECO:0000256" key="5">
    <source>
        <dbReference type="ARBA" id="ARBA00023242"/>
    </source>
</evidence>
<evidence type="ECO:0000259" key="8">
    <source>
        <dbReference type="PROSITE" id="PS51005"/>
    </source>
</evidence>
<accession>A0A0E0J664</accession>
<evidence type="ECO:0000256" key="6">
    <source>
        <dbReference type="SAM" id="MobiDB-lite"/>
    </source>
</evidence>
<dbReference type="PANTHER" id="PTHR31744:SF233">
    <property type="entry name" value="NAC DOMAIN-CONTAINING PROTEIN 72-LIKE"/>
    <property type="match status" value="1"/>
</dbReference>
<keyword evidence="7" id="KW-0732">Signal</keyword>
<feature type="signal peptide" evidence="7">
    <location>
        <begin position="1"/>
        <end position="28"/>
    </location>
</feature>
<comment type="subcellular location">
    <subcellularLocation>
        <location evidence="1">Nucleus</location>
    </subcellularLocation>
</comment>
<dbReference type="GO" id="GO:0006355">
    <property type="term" value="P:regulation of DNA-templated transcription"/>
    <property type="evidence" value="ECO:0007669"/>
    <property type="project" value="InterPro"/>
</dbReference>
<organism evidence="9">
    <name type="scientific">Oryza nivara</name>
    <name type="common">Indian wild rice</name>
    <name type="synonym">Oryza sativa f. spontanea</name>
    <dbReference type="NCBI Taxonomy" id="4536"/>
    <lineage>
        <taxon>Eukaryota</taxon>
        <taxon>Viridiplantae</taxon>
        <taxon>Streptophyta</taxon>
        <taxon>Embryophyta</taxon>
        <taxon>Tracheophyta</taxon>
        <taxon>Spermatophyta</taxon>
        <taxon>Magnoliopsida</taxon>
        <taxon>Liliopsida</taxon>
        <taxon>Poales</taxon>
        <taxon>Poaceae</taxon>
        <taxon>BOP clade</taxon>
        <taxon>Oryzoideae</taxon>
        <taxon>Oryzeae</taxon>
        <taxon>Oryzinae</taxon>
        <taxon>Oryza</taxon>
    </lineage>
</organism>
<dbReference type="Pfam" id="PF02365">
    <property type="entry name" value="NAM"/>
    <property type="match status" value="1"/>
</dbReference>
<dbReference type="eggNOG" id="ENOG502QSIY">
    <property type="taxonomic scope" value="Eukaryota"/>
</dbReference>
<feature type="domain" description="NAC" evidence="8">
    <location>
        <begin position="1"/>
        <end position="161"/>
    </location>
</feature>
<dbReference type="Proteomes" id="UP000006591">
    <property type="component" value="Chromosome 12"/>
</dbReference>
<feature type="chain" id="PRO_5002363561" description="NAC domain-containing protein" evidence="7">
    <location>
        <begin position="29"/>
        <end position="367"/>
    </location>
</feature>
<dbReference type="PROSITE" id="PS51005">
    <property type="entry name" value="NAC"/>
    <property type="match status" value="1"/>
</dbReference>
<evidence type="ECO:0000313" key="9">
    <source>
        <dbReference type="EnsemblPlants" id="ONIVA12G01150.1"/>
    </source>
</evidence>
<keyword evidence="5" id="KW-0539">Nucleus</keyword>
<feature type="region of interest" description="Disordered" evidence="6">
    <location>
        <begin position="188"/>
        <end position="209"/>
    </location>
</feature>
<name>A0A0E0J664_ORYNI</name>
<keyword evidence="10" id="KW-1185">Reference proteome</keyword>
<dbReference type="OMA" id="LNSHIEM"/>
<keyword evidence="3" id="KW-0238">DNA-binding</keyword>
<evidence type="ECO:0000256" key="2">
    <source>
        <dbReference type="ARBA" id="ARBA00023015"/>
    </source>
</evidence>
<dbReference type="AlphaFoldDB" id="A0A0E0J664"/>
<sequence>MPAWMQPAVTFVTEAVIALVAKTMFLLGQDDVSHGNIRAPSTRIRRKALFGENEWYFFSPRDRKYPNGARPNRAAGSGYWKATGTDKSILSTPTSDNIGVKKALVFYKGKPPKGVKTDWIMHEYRLTGTSANNTTTTTKQRRASSMTMRLDDWVLCRIHKKSNDFNSSDQHDQEPEGSTVDEQLEDIHDNNSSSQQPPAPPDMNNQQSDFQPMTAMSMSKSCSLTDLLNNLDCAALSQFLLDGSSDAIAELPAPPSPLIYPNQTLNYNINNNMPHAFESRLDHHDGYVNNYNVNGLRRKRMMACSATSFDDGSSSSSDFLHVAKKPLLLPSDSRGSGFGGGYCNQQLSETATGFQFQNGNMLSRPFP</sequence>
<dbReference type="Gramene" id="ONIVA12G01150.1">
    <property type="protein sequence ID" value="ONIVA12G01150.1"/>
    <property type="gene ID" value="ONIVA12G01150"/>
</dbReference>
<dbReference type="STRING" id="4536.A0A0E0J664"/>
<dbReference type="GO" id="GO:0005634">
    <property type="term" value="C:nucleus"/>
    <property type="evidence" value="ECO:0007669"/>
    <property type="project" value="UniProtKB-SubCell"/>
</dbReference>
<dbReference type="SUPFAM" id="SSF101941">
    <property type="entry name" value="NAC domain"/>
    <property type="match status" value="1"/>
</dbReference>
<evidence type="ECO:0000256" key="7">
    <source>
        <dbReference type="SAM" id="SignalP"/>
    </source>
</evidence>